<sequence length="157" mass="18001">MTDNIKLHPRLGYSVNFGCIIGSTFLLEQTHIENYNEVKLIIQNIISNNAIAKQVYLYLLQVTADIVVNSNLIDICDDNIEKDLRDAYLELSFLLSDTTSLNSQDLESNENFDTGVTKSGTLNIFIWLIYEEIMKPIIVNIWSKKQFVKLNNLIIQI</sequence>
<dbReference type="AlphaFoldDB" id="A0A9N8WKW1"/>
<reference evidence="1" key="1">
    <citation type="submission" date="2021-06" db="EMBL/GenBank/DDBJ databases">
        <authorList>
            <person name="Kallberg Y."/>
            <person name="Tangrot J."/>
            <person name="Rosling A."/>
        </authorList>
    </citation>
    <scope>NUCLEOTIDE SEQUENCE</scope>
    <source>
        <strain evidence="1">IN212</strain>
    </source>
</reference>
<name>A0A9N8WKW1_9GLOM</name>
<gene>
    <name evidence="1" type="ORF">RFULGI_LOCUS1805</name>
</gene>
<proteinExistence type="predicted"/>
<dbReference type="OrthoDB" id="2436864at2759"/>
<evidence type="ECO:0000313" key="1">
    <source>
        <dbReference type="EMBL" id="CAG8486934.1"/>
    </source>
</evidence>
<comment type="caution">
    <text evidence="1">The sequence shown here is derived from an EMBL/GenBank/DDBJ whole genome shotgun (WGS) entry which is preliminary data.</text>
</comment>
<organism evidence="1 2">
    <name type="scientific">Racocetra fulgida</name>
    <dbReference type="NCBI Taxonomy" id="60492"/>
    <lineage>
        <taxon>Eukaryota</taxon>
        <taxon>Fungi</taxon>
        <taxon>Fungi incertae sedis</taxon>
        <taxon>Mucoromycota</taxon>
        <taxon>Glomeromycotina</taxon>
        <taxon>Glomeromycetes</taxon>
        <taxon>Diversisporales</taxon>
        <taxon>Gigasporaceae</taxon>
        <taxon>Racocetra</taxon>
    </lineage>
</organism>
<keyword evidence="2" id="KW-1185">Reference proteome</keyword>
<dbReference type="Proteomes" id="UP000789396">
    <property type="component" value="Unassembled WGS sequence"/>
</dbReference>
<dbReference type="EMBL" id="CAJVPZ010001215">
    <property type="protein sequence ID" value="CAG8486934.1"/>
    <property type="molecule type" value="Genomic_DNA"/>
</dbReference>
<evidence type="ECO:0000313" key="2">
    <source>
        <dbReference type="Proteomes" id="UP000789396"/>
    </source>
</evidence>
<accession>A0A9N8WKW1</accession>
<protein>
    <submittedName>
        <fullName evidence="1">11981_t:CDS:1</fullName>
    </submittedName>
</protein>